<sequence length="162" mass="18104">MKFKVTTKETQLGKALKKLHNEGNVSFKVGVFGSDNKMVDKKGKKKNMVMIGAVHEFGTSKIPARRWLSLAFTRNEKFYKELIKTNLKKIAEGKMSIEKSNDIIAITLASRTKAELGKDMPPPLKYRNGTPLVDSGDLRRSIGTKIVTNKGVSETKKYGDDQ</sequence>
<dbReference type="HOGENOM" id="CLU_1633006_0_0_0"/>
<evidence type="ECO:0000313" key="1">
    <source>
        <dbReference type="EMBL" id="EPC09043.1"/>
    </source>
</evidence>
<dbReference type="AlphaFoldDB" id="S2LPU0"/>
<keyword evidence="2" id="KW-1185">Reference proteome</keyword>
<gene>
    <name evidence="1" type="ORF">HMPREF0402_04236</name>
</gene>
<name>S2LPU0_9FUSO</name>
<dbReference type="Proteomes" id="UP000003233">
    <property type="component" value="Unassembled WGS sequence"/>
</dbReference>
<comment type="caution">
    <text evidence="1">The sequence shown here is derived from an EMBL/GenBank/DDBJ whole genome shotgun (WGS) entry which is preliminary data.</text>
</comment>
<accession>S2LPU0</accession>
<organism evidence="1 2">
    <name type="scientific">Fusobacterium ulcerans 12-1B</name>
    <dbReference type="NCBI Taxonomy" id="457404"/>
    <lineage>
        <taxon>Bacteria</taxon>
        <taxon>Fusobacteriati</taxon>
        <taxon>Fusobacteriota</taxon>
        <taxon>Fusobacteriia</taxon>
        <taxon>Fusobacteriales</taxon>
        <taxon>Fusobacteriaceae</taxon>
        <taxon>Fusobacterium</taxon>
    </lineage>
</organism>
<evidence type="ECO:0000313" key="2">
    <source>
        <dbReference type="Proteomes" id="UP000003233"/>
    </source>
</evidence>
<dbReference type="EMBL" id="AGWJ02000023">
    <property type="protein sequence ID" value="EPC09043.1"/>
    <property type="molecule type" value="Genomic_DNA"/>
</dbReference>
<dbReference type="PATRIC" id="fig|457404.5.peg.2637"/>
<reference evidence="1 2" key="1">
    <citation type="submission" date="2012-07" db="EMBL/GenBank/DDBJ databases">
        <title>The Genome Sequence of Fusobacterium ulcerans 12_1B.</title>
        <authorList>
            <consortium name="The Broad Institute Genome Sequencing Platform"/>
            <person name="Earl A."/>
            <person name="Ward D."/>
            <person name="Feldgarden M."/>
            <person name="Gevers D."/>
            <person name="Strauss J."/>
            <person name="Ambrose C.E."/>
            <person name="Allen-Vercoe E."/>
            <person name="Walker B."/>
            <person name="Young S.K."/>
            <person name="Zeng Q."/>
            <person name="Gargeya S."/>
            <person name="Fitzgerald M."/>
            <person name="Haas B."/>
            <person name="Abouelleil A."/>
            <person name="Alvarado L."/>
            <person name="Arachchi H.M."/>
            <person name="Berlin A.M."/>
            <person name="Chapman S.B."/>
            <person name="Goldberg J."/>
            <person name="Griggs A."/>
            <person name="Gujja S."/>
            <person name="Hansen M."/>
            <person name="Howarth C."/>
            <person name="Imamovic A."/>
            <person name="Larimer J."/>
            <person name="McCowen C."/>
            <person name="Montmayeur A."/>
            <person name="Murphy C."/>
            <person name="Neiman D."/>
            <person name="Pearson M."/>
            <person name="Priest M."/>
            <person name="Roberts A."/>
            <person name="Saif S."/>
            <person name="Shea T."/>
            <person name="Sisk P."/>
            <person name="Sykes S."/>
            <person name="Wortman J."/>
            <person name="Nusbaum C."/>
            <person name="Birren B."/>
        </authorList>
    </citation>
    <scope>NUCLEOTIDE SEQUENCE [LARGE SCALE GENOMIC DNA]</scope>
    <source>
        <strain evidence="1 2">12_1B</strain>
    </source>
</reference>
<proteinExistence type="predicted"/>
<protein>
    <submittedName>
        <fullName evidence="1">Uncharacterized protein</fullName>
    </submittedName>
</protein>
<dbReference type="RefSeq" id="WP_016361887.1">
    <property type="nucleotide sequence ID" value="NZ_KE161009.1"/>
</dbReference>